<evidence type="ECO:0000256" key="4">
    <source>
        <dbReference type="ARBA" id="ARBA00022679"/>
    </source>
</evidence>
<keyword evidence="8" id="KW-1185">Reference proteome</keyword>
<dbReference type="RefSeq" id="WP_345389808.1">
    <property type="nucleotide sequence ID" value="NZ_BAABLA010000003.1"/>
</dbReference>
<proteinExistence type="predicted"/>
<dbReference type="GO" id="GO:0016746">
    <property type="term" value="F:acyltransferase activity"/>
    <property type="evidence" value="ECO:0007669"/>
    <property type="project" value="UniProtKB-KW"/>
</dbReference>
<name>A0ABW2C4B7_9PSEU</name>
<reference evidence="8" key="1">
    <citation type="journal article" date="2019" name="Int. J. Syst. Evol. Microbiol.">
        <title>The Global Catalogue of Microorganisms (GCM) 10K type strain sequencing project: providing services to taxonomists for standard genome sequencing and annotation.</title>
        <authorList>
            <consortium name="The Broad Institute Genomics Platform"/>
            <consortium name="The Broad Institute Genome Sequencing Center for Infectious Disease"/>
            <person name="Wu L."/>
            <person name="Ma J."/>
        </authorList>
    </citation>
    <scope>NUCLEOTIDE SEQUENCE [LARGE SCALE GENOMIC DNA]</scope>
    <source>
        <strain evidence="8">KCTC 32255</strain>
    </source>
</reference>
<dbReference type="PANTHER" id="PTHR30606">
    <property type="entry name" value="LIPID A BIOSYNTHESIS LAUROYL ACYLTRANSFERASE"/>
    <property type="match status" value="1"/>
</dbReference>
<evidence type="ECO:0000313" key="7">
    <source>
        <dbReference type="EMBL" id="MFC6869357.1"/>
    </source>
</evidence>
<keyword evidence="6 7" id="KW-0012">Acyltransferase</keyword>
<dbReference type="EMBL" id="JBHSXX010000001">
    <property type="protein sequence ID" value="MFC6869357.1"/>
    <property type="molecule type" value="Genomic_DNA"/>
</dbReference>
<dbReference type="PANTHER" id="PTHR30606:SF10">
    <property type="entry name" value="PHOSPHATIDYLINOSITOL MANNOSIDE ACYLTRANSFERASE"/>
    <property type="match status" value="1"/>
</dbReference>
<evidence type="ECO:0000256" key="5">
    <source>
        <dbReference type="ARBA" id="ARBA00023136"/>
    </source>
</evidence>
<keyword evidence="5" id="KW-0472">Membrane</keyword>
<dbReference type="Proteomes" id="UP001596337">
    <property type="component" value="Unassembled WGS sequence"/>
</dbReference>
<gene>
    <name evidence="7" type="ORF">ACFQGD_19620</name>
</gene>
<evidence type="ECO:0000313" key="8">
    <source>
        <dbReference type="Proteomes" id="UP001596337"/>
    </source>
</evidence>
<dbReference type="InterPro" id="IPR004960">
    <property type="entry name" value="LipA_acyltrans"/>
</dbReference>
<dbReference type="CDD" id="cd07984">
    <property type="entry name" value="LPLAT_LABLAT-like"/>
    <property type="match status" value="1"/>
</dbReference>
<comment type="caution">
    <text evidence="7">The sequence shown here is derived from an EMBL/GenBank/DDBJ whole genome shotgun (WGS) entry which is preliminary data.</text>
</comment>
<evidence type="ECO:0000256" key="1">
    <source>
        <dbReference type="ARBA" id="ARBA00004533"/>
    </source>
</evidence>
<protein>
    <submittedName>
        <fullName evidence="7">Phosphatidylinositol mannoside acyltransferase</fullName>
    </submittedName>
</protein>
<sequence>MSRTTDWLSDAGFGAGWRLVRLLPAKMADALFAAGGDIAAVRGGSGVSQLRRNLRRVVPQADDDELDELTKKAMRSYARYWQEAFRLPSMDHIKLAERFEAGIEGRENLDAALRDGNGAILALPHSGNWDAAGVWLVNRYGRFTTVAERLKPESLYQRFVSYRESLGFEILPLTGGARALPLLKNRLRDNGIVCLLADRDLSRSGIPVTFFGEETRIPSGPAWLAARTGAALLPVTTWFTEDGWGLRIHPRVRVNDREEIASATQHVADAFAGDIAAHPADWHMLQKLWLADLDETRRHDLDTADAGEP</sequence>
<evidence type="ECO:0000256" key="3">
    <source>
        <dbReference type="ARBA" id="ARBA00022519"/>
    </source>
</evidence>
<dbReference type="Pfam" id="PF03279">
    <property type="entry name" value="Lip_A_acyltrans"/>
    <property type="match status" value="1"/>
</dbReference>
<keyword evidence="2" id="KW-1003">Cell membrane</keyword>
<organism evidence="7 8">
    <name type="scientific">Haloechinothrix salitolerans</name>
    <dbReference type="NCBI Taxonomy" id="926830"/>
    <lineage>
        <taxon>Bacteria</taxon>
        <taxon>Bacillati</taxon>
        <taxon>Actinomycetota</taxon>
        <taxon>Actinomycetes</taxon>
        <taxon>Pseudonocardiales</taxon>
        <taxon>Pseudonocardiaceae</taxon>
        <taxon>Haloechinothrix</taxon>
    </lineage>
</organism>
<comment type="subcellular location">
    <subcellularLocation>
        <location evidence="1">Cell inner membrane</location>
    </subcellularLocation>
</comment>
<evidence type="ECO:0000256" key="6">
    <source>
        <dbReference type="ARBA" id="ARBA00023315"/>
    </source>
</evidence>
<dbReference type="NCBIfam" id="NF005919">
    <property type="entry name" value="PRK07920.1"/>
    <property type="match status" value="1"/>
</dbReference>
<accession>A0ABW2C4B7</accession>
<keyword evidence="3" id="KW-0997">Cell inner membrane</keyword>
<evidence type="ECO:0000256" key="2">
    <source>
        <dbReference type="ARBA" id="ARBA00022475"/>
    </source>
</evidence>
<keyword evidence="4" id="KW-0808">Transferase</keyword>